<gene>
    <name evidence="2" type="ORF">HD601_005102</name>
</gene>
<evidence type="ECO:0000259" key="1">
    <source>
        <dbReference type="Pfam" id="PF01370"/>
    </source>
</evidence>
<dbReference type="EMBL" id="JACHMM010000001">
    <property type="protein sequence ID" value="MBB5790527.1"/>
    <property type="molecule type" value="Genomic_DNA"/>
</dbReference>
<comment type="caution">
    <text evidence="2">The sequence shown here is derived from an EMBL/GenBank/DDBJ whole genome shotgun (WGS) entry which is preliminary data.</text>
</comment>
<name>A0A7W9LNV8_9ACTN</name>
<dbReference type="GO" id="GO:0005737">
    <property type="term" value="C:cytoplasm"/>
    <property type="evidence" value="ECO:0007669"/>
    <property type="project" value="TreeGrafter"/>
</dbReference>
<dbReference type="Proteomes" id="UP000542813">
    <property type="component" value="Unassembled WGS sequence"/>
</dbReference>
<dbReference type="Gene3D" id="3.40.50.720">
    <property type="entry name" value="NAD(P)-binding Rossmann-like Domain"/>
    <property type="match status" value="1"/>
</dbReference>
<sequence>MRRVLVTGAAGRIGRAVLDLLASRGIDATAMVLEDPGDLAASRVVVGSAGDPLVVRSAVAGADAVVHLAARPAPTSGTPVEVFADNTRATFTVLECAGEAGVRRAVIASSYGANGLPWSRGLIPPAYLPVDEALPSPVEDPYGLSKQTDELTAAMMARRHGLTVVAVRYPFIGGVEERLAAHARTLTDDPARGVRELWSYLDVRDAALVALDALSVDDGAAHVVLVAAPETLVPYPTEELLRRYLPDVPVRRPLPGRSVPVDTSAATRLFGFTARYPLQDGFRAAAG</sequence>
<dbReference type="GO" id="GO:0004029">
    <property type="term" value="F:aldehyde dehydrogenase (NAD+) activity"/>
    <property type="evidence" value="ECO:0007669"/>
    <property type="project" value="TreeGrafter"/>
</dbReference>
<dbReference type="InterPro" id="IPR051783">
    <property type="entry name" value="NAD(P)-dependent_oxidoreduct"/>
</dbReference>
<proteinExistence type="predicted"/>
<keyword evidence="3" id="KW-1185">Reference proteome</keyword>
<dbReference type="SUPFAM" id="SSF51735">
    <property type="entry name" value="NAD(P)-binding Rossmann-fold domains"/>
    <property type="match status" value="1"/>
</dbReference>
<protein>
    <submittedName>
        <fullName evidence="2">Nucleoside-diphosphate-sugar epimerase</fullName>
    </submittedName>
</protein>
<dbReference type="PANTHER" id="PTHR48079:SF6">
    <property type="entry name" value="NAD(P)-BINDING DOMAIN-CONTAINING PROTEIN-RELATED"/>
    <property type="match status" value="1"/>
</dbReference>
<dbReference type="AlphaFoldDB" id="A0A7W9LNV8"/>
<dbReference type="Pfam" id="PF01370">
    <property type="entry name" value="Epimerase"/>
    <property type="match status" value="1"/>
</dbReference>
<dbReference type="PANTHER" id="PTHR48079">
    <property type="entry name" value="PROTEIN YEEZ"/>
    <property type="match status" value="1"/>
</dbReference>
<reference evidence="2 3" key="1">
    <citation type="submission" date="2020-08" db="EMBL/GenBank/DDBJ databases">
        <title>Sequencing the genomes of 1000 actinobacteria strains.</title>
        <authorList>
            <person name="Klenk H.-P."/>
        </authorList>
    </citation>
    <scope>NUCLEOTIDE SEQUENCE [LARGE SCALE GENOMIC DNA]</scope>
    <source>
        <strain evidence="2 3">DSM 102122</strain>
    </source>
</reference>
<dbReference type="InterPro" id="IPR036291">
    <property type="entry name" value="NAD(P)-bd_dom_sf"/>
</dbReference>
<evidence type="ECO:0000313" key="2">
    <source>
        <dbReference type="EMBL" id="MBB5790527.1"/>
    </source>
</evidence>
<dbReference type="RefSeq" id="WP_221441304.1">
    <property type="nucleotide sequence ID" value="NZ_JACHMM010000001.1"/>
</dbReference>
<evidence type="ECO:0000313" key="3">
    <source>
        <dbReference type="Proteomes" id="UP000542813"/>
    </source>
</evidence>
<organism evidence="2 3">
    <name type="scientific">Jiangella mangrovi</name>
    <dbReference type="NCBI Taxonomy" id="1524084"/>
    <lineage>
        <taxon>Bacteria</taxon>
        <taxon>Bacillati</taxon>
        <taxon>Actinomycetota</taxon>
        <taxon>Actinomycetes</taxon>
        <taxon>Jiangellales</taxon>
        <taxon>Jiangellaceae</taxon>
        <taxon>Jiangella</taxon>
    </lineage>
</organism>
<accession>A0A7W9LNV8</accession>
<dbReference type="InterPro" id="IPR001509">
    <property type="entry name" value="Epimerase_deHydtase"/>
</dbReference>
<feature type="domain" description="NAD-dependent epimerase/dehydratase" evidence="1">
    <location>
        <begin position="4"/>
        <end position="176"/>
    </location>
</feature>